<reference evidence="2" key="1">
    <citation type="journal article" date="2008" name="Nat. Genet.">
        <title>The Pristionchus pacificus genome provides a unique perspective on nematode lifestyle and parasitism.</title>
        <authorList>
            <person name="Dieterich C."/>
            <person name="Clifton S.W."/>
            <person name="Schuster L.N."/>
            <person name="Chinwalla A."/>
            <person name="Delehaunty K."/>
            <person name="Dinkelacker I."/>
            <person name="Fulton L."/>
            <person name="Fulton R."/>
            <person name="Godfrey J."/>
            <person name="Minx P."/>
            <person name="Mitreva M."/>
            <person name="Roeseler W."/>
            <person name="Tian H."/>
            <person name="Witte H."/>
            <person name="Yang S.P."/>
            <person name="Wilson R.K."/>
            <person name="Sommer R.J."/>
        </authorList>
    </citation>
    <scope>NUCLEOTIDE SEQUENCE [LARGE SCALE GENOMIC DNA]</scope>
    <source>
        <strain evidence="2">PS312</strain>
    </source>
</reference>
<dbReference type="EnsemblMetazoa" id="PPA45573.1">
    <property type="protein sequence ID" value="PPA45573.1"/>
    <property type="gene ID" value="WBGene00283942"/>
</dbReference>
<proteinExistence type="predicted"/>
<evidence type="ECO:0000313" key="1">
    <source>
        <dbReference type="EnsemblMetazoa" id="PPA45573.1"/>
    </source>
</evidence>
<name>A0A2A6C3G4_PRIPA</name>
<reference evidence="1" key="2">
    <citation type="submission" date="2022-06" db="UniProtKB">
        <authorList>
            <consortium name="EnsemblMetazoa"/>
        </authorList>
    </citation>
    <scope>IDENTIFICATION</scope>
    <source>
        <strain evidence="1">PS312</strain>
    </source>
</reference>
<accession>A0A8R1Z2J0</accession>
<gene>
    <name evidence="1" type="primary">WBGene00283942</name>
</gene>
<dbReference type="AlphaFoldDB" id="A0A2A6C3G4"/>
<sequence>MDTHMSPRASNVAADVMIFFPRPGRSFIALLLDVAPFVSYRDAGRHYSALRQNQSRLCSTWCRPACRFEQKGNVDNCMRDIVTWDDHKHVVLHRFESSCVHRSLVSEHIEFIRDNESRWQTGEIGLHQRSKVGCLCAVVSKCVGEQRVVHVLKKGRLVGKLERRIEQHLNDIE</sequence>
<organism evidence="1 2">
    <name type="scientific">Pristionchus pacificus</name>
    <name type="common">Parasitic nematode worm</name>
    <dbReference type="NCBI Taxonomy" id="54126"/>
    <lineage>
        <taxon>Eukaryota</taxon>
        <taxon>Metazoa</taxon>
        <taxon>Ecdysozoa</taxon>
        <taxon>Nematoda</taxon>
        <taxon>Chromadorea</taxon>
        <taxon>Rhabditida</taxon>
        <taxon>Rhabditina</taxon>
        <taxon>Diplogasteromorpha</taxon>
        <taxon>Diplogasteroidea</taxon>
        <taxon>Neodiplogasteridae</taxon>
        <taxon>Pristionchus</taxon>
    </lineage>
</organism>
<keyword evidence="2" id="KW-1185">Reference proteome</keyword>
<evidence type="ECO:0000313" key="2">
    <source>
        <dbReference type="Proteomes" id="UP000005239"/>
    </source>
</evidence>
<protein>
    <submittedName>
        <fullName evidence="1">Uncharacterized protein</fullName>
    </submittedName>
</protein>
<accession>A0A2A6C3G4</accession>
<dbReference type="Proteomes" id="UP000005239">
    <property type="component" value="Unassembled WGS sequence"/>
</dbReference>